<sequence length="420" mass="45396">MHHVYVGPTLAPTEAVLSEPGVRLWPPVRHGDLFDTAVRDGDTAVIIDGVYHQAPALRHKEILHAMSRGVQVFGAASIGALRAAELDDYGMTGVGTIYTAYVSGEITGDDEVAVGQAPDGDRESLTWPLVNIRHVLGLARAAGIVDEVRAEELLAVLRGVYYPQRTTAAVRAICQRRGEAEFAGWLAEQREQDPHFGDLKRLDALAAVRTALGGRVPPGAPPAPVTWDSAYFQGWSNLFARADVGGLELSTRDRVVYQQVFDPHFRQRWATFLAHRSLYPARGDQGLALPERLQRACGGVLPAHRVFHPALDLRDEATVAVLLAGETRDDRAAVARYADALAAYRQERPGAAAVSADVARRVLVQVWRCRSKALDAEASARGLISGAYAVAAAKRLVPGFLDEVSGTNNPMSREAVGGER</sequence>
<gene>
    <name evidence="2" type="ORF">PV666_47070</name>
</gene>
<reference evidence="2 3" key="1">
    <citation type="journal article" date="2023" name="Microb. Genom.">
        <title>Mesoterricola silvestris gen. nov., sp. nov., Mesoterricola sediminis sp. nov., Geothrix oryzae sp. nov., Geothrix edaphica sp. nov., Geothrix rubra sp. nov., and Geothrix limicola sp. nov., six novel members of Acidobacteriota isolated from soils.</title>
        <authorList>
            <person name="Weisberg A.J."/>
            <person name="Pearce E."/>
            <person name="Kramer C.G."/>
            <person name="Chang J.H."/>
            <person name="Clarke C.R."/>
        </authorList>
    </citation>
    <scope>NUCLEOTIDE SEQUENCE [LARGE SCALE GENOMIC DNA]</scope>
    <source>
        <strain evidence="2 3">NB05-1H</strain>
    </source>
</reference>
<feature type="domain" description="TfuA-like core" evidence="1">
    <location>
        <begin position="48"/>
        <end position="166"/>
    </location>
</feature>
<proteinExistence type="predicted"/>
<comment type="caution">
    <text evidence="2">The sequence shown here is derived from an EMBL/GenBank/DDBJ whole genome shotgun (WGS) entry which is preliminary data.</text>
</comment>
<dbReference type="EMBL" id="JARAWP010000046">
    <property type="protein sequence ID" value="MDX3025378.1"/>
    <property type="molecule type" value="Genomic_DNA"/>
</dbReference>
<dbReference type="Pfam" id="PF07812">
    <property type="entry name" value="TfuA"/>
    <property type="match status" value="1"/>
</dbReference>
<name>A0ABU4MB89_9ACTN</name>
<dbReference type="RefSeq" id="WP_319167506.1">
    <property type="nucleotide sequence ID" value="NZ_CP122370.1"/>
</dbReference>
<evidence type="ECO:0000313" key="2">
    <source>
        <dbReference type="EMBL" id="MDX3025378.1"/>
    </source>
</evidence>
<protein>
    <submittedName>
        <fullName evidence="2">TfuA-like protein</fullName>
    </submittedName>
</protein>
<accession>A0ABU4MB89</accession>
<dbReference type="InterPro" id="IPR012924">
    <property type="entry name" value="TfuA_core"/>
</dbReference>
<evidence type="ECO:0000259" key="1">
    <source>
        <dbReference type="Pfam" id="PF07812"/>
    </source>
</evidence>
<organism evidence="2 3">
    <name type="scientific">Streptomyces acidiscabies</name>
    <dbReference type="NCBI Taxonomy" id="42234"/>
    <lineage>
        <taxon>Bacteria</taxon>
        <taxon>Bacillati</taxon>
        <taxon>Actinomycetota</taxon>
        <taxon>Actinomycetes</taxon>
        <taxon>Kitasatosporales</taxon>
        <taxon>Streptomycetaceae</taxon>
        <taxon>Streptomyces</taxon>
    </lineage>
</organism>
<keyword evidence="3" id="KW-1185">Reference proteome</keyword>
<dbReference type="Proteomes" id="UP001272987">
    <property type="component" value="Unassembled WGS sequence"/>
</dbReference>
<evidence type="ECO:0000313" key="3">
    <source>
        <dbReference type="Proteomes" id="UP001272987"/>
    </source>
</evidence>